<evidence type="ECO:0000259" key="2">
    <source>
        <dbReference type="PROSITE" id="PS50181"/>
    </source>
</evidence>
<feature type="non-terminal residue" evidence="3">
    <location>
        <position position="1"/>
    </location>
</feature>
<proteinExistence type="predicted"/>
<evidence type="ECO:0000313" key="4">
    <source>
        <dbReference type="Proteomes" id="UP000324897"/>
    </source>
</evidence>
<reference evidence="3 4" key="1">
    <citation type="journal article" date="2019" name="Sci. Rep.">
        <title>A high-quality genome of Eragrostis curvula grass provides insights into Poaceae evolution and supports new strategies to enhance forage quality.</title>
        <authorList>
            <person name="Carballo J."/>
            <person name="Santos B.A.C.M."/>
            <person name="Zappacosta D."/>
            <person name="Garbus I."/>
            <person name="Selva J.P."/>
            <person name="Gallo C.A."/>
            <person name="Diaz A."/>
            <person name="Albertini E."/>
            <person name="Caccamo M."/>
            <person name="Echenique V."/>
        </authorList>
    </citation>
    <scope>NUCLEOTIDE SEQUENCE [LARGE SCALE GENOMIC DNA]</scope>
    <source>
        <strain evidence="4">cv. Victoria</strain>
        <tissue evidence="3">Leaf</tissue>
    </source>
</reference>
<dbReference type="OrthoDB" id="688218at2759"/>
<keyword evidence="4" id="KW-1185">Reference proteome</keyword>
<dbReference type="PANTHER" id="PTHR38926">
    <property type="entry name" value="F-BOX DOMAIN CONTAINING PROTEIN, EXPRESSED"/>
    <property type="match status" value="1"/>
</dbReference>
<accession>A0A5J9W965</accession>
<dbReference type="Proteomes" id="UP000324897">
    <property type="component" value="Chromosome 5"/>
</dbReference>
<dbReference type="Gramene" id="TVU44536">
    <property type="protein sequence ID" value="TVU44536"/>
    <property type="gene ID" value="EJB05_03981"/>
</dbReference>
<dbReference type="Gene3D" id="1.20.1280.50">
    <property type="match status" value="1"/>
</dbReference>
<organism evidence="3 4">
    <name type="scientific">Eragrostis curvula</name>
    <name type="common">weeping love grass</name>
    <dbReference type="NCBI Taxonomy" id="38414"/>
    <lineage>
        <taxon>Eukaryota</taxon>
        <taxon>Viridiplantae</taxon>
        <taxon>Streptophyta</taxon>
        <taxon>Embryophyta</taxon>
        <taxon>Tracheophyta</taxon>
        <taxon>Spermatophyta</taxon>
        <taxon>Magnoliopsida</taxon>
        <taxon>Liliopsida</taxon>
        <taxon>Poales</taxon>
        <taxon>Poaceae</taxon>
        <taxon>PACMAD clade</taxon>
        <taxon>Chloridoideae</taxon>
        <taxon>Eragrostideae</taxon>
        <taxon>Eragrostidinae</taxon>
        <taxon>Eragrostis</taxon>
    </lineage>
</organism>
<evidence type="ECO:0000313" key="3">
    <source>
        <dbReference type="EMBL" id="TVU44536.1"/>
    </source>
</evidence>
<dbReference type="PANTHER" id="PTHR38926:SF69">
    <property type="entry name" value="F-BOX DOMAIN-CONTAINING PROTEIN"/>
    <property type="match status" value="1"/>
</dbReference>
<dbReference type="InterPro" id="IPR036047">
    <property type="entry name" value="F-box-like_dom_sf"/>
</dbReference>
<feature type="domain" description="F-box" evidence="2">
    <location>
        <begin position="18"/>
        <end position="66"/>
    </location>
</feature>
<dbReference type="EMBL" id="RWGY01000004">
    <property type="protein sequence ID" value="TVU44536.1"/>
    <property type="molecule type" value="Genomic_DNA"/>
</dbReference>
<sequence>MMMDAGVQPADAEAPTRSRNWAELPRDVGYEIFCRLPHRHILENAGLVCASWRRLAVDEPMLWRHIDIAFDWSEYWRCPPDEFYKTPARPLAIARAAVDRSAGRCESFRGPVDGPFLLHLGTNAPSLRSLHVTSFFRMERSLVDGVVSKLAMLERLVLDGGRARHGHHPTRVPRPLPPSPGSRRRRLLPGD</sequence>
<dbReference type="SUPFAM" id="SSF81383">
    <property type="entry name" value="F-box domain"/>
    <property type="match status" value="1"/>
</dbReference>
<feature type="region of interest" description="Disordered" evidence="1">
    <location>
        <begin position="162"/>
        <end position="191"/>
    </location>
</feature>
<evidence type="ECO:0000256" key="1">
    <source>
        <dbReference type="SAM" id="MobiDB-lite"/>
    </source>
</evidence>
<dbReference type="AlphaFoldDB" id="A0A5J9W965"/>
<name>A0A5J9W965_9POAL</name>
<gene>
    <name evidence="3" type="ORF">EJB05_03981</name>
</gene>
<protein>
    <recommendedName>
        <fullName evidence="2">F-box domain-containing protein</fullName>
    </recommendedName>
</protein>
<feature type="compositionally biased region" description="Basic residues" evidence="1">
    <location>
        <begin position="182"/>
        <end position="191"/>
    </location>
</feature>
<comment type="caution">
    <text evidence="3">The sequence shown here is derived from an EMBL/GenBank/DDBJ whole genome shotgun (WGS) entry which is preliminary data.</text>
</comment>
<dbReference type="Pfam" id="PF12937">
    <property type="entry name" value="F-box-like"/>
    <property type="match status" value="1"/>
</dbReference>
<dbReference type="PROSITE" id="PS50181">
    <property type="entry name" value="FBOX"/>
    <property type="match status" value="1"/>
</dbReference>
<dbReference type="InterPro" id="IPR001810">
    <property type="entry name" value="F-box_dom"/>
</dbReference>